<proteinExistence type="predicted"/>
<dbReference type="Proteomes" id="UP000646540">
    <property type="component" value="Unassembled WGS sequence"/>
</dbReference>
<accession>A0A8I0DEL1</accession>
<sequence length="46" mass="5606">MSRDVIERIRDRWQKLRLLRGRGTVLVDYRILKNFVRIYQTLGETA</sequence>
<dbReference type="EMBL" id="JACNQW010000011">
    <property type="protein sequence ID" value="MBC5047075.1"/>
    <property type="molecule type" value="Genomic_DNA"/>
</dbReference>
<dbReference type="InterPro" id="IPR049596">
    <property type="entry name" value="YlcG-like"/>
</dbReference>
<dbReference type="AlphaFoldDB" id="A0A8I0DEL1"/>
<evidence type="ECO:0000313" key="1">
    <source>
        <dbReference type="EMBL" id="MBC5047075.1"/>
    </source>
</evidence>
<name>A0A8I0DEL1_9ENTR</name>
<dbReference type="RefSeq" id="WP_142375624.1">
    <property type="nucleotide sequence ID" value="NZ_JACNQW010000011.1"/>
</dbReference>
<organism evidence="1 2">
    <name type="scientific">Klebsiella quasipneumoniae</name>
    <dbReference type="NCBI Taxonomy" id="1463165"/>
    <lineage>
        <taxon>Bacteria</taxon>
        <taxon>Pseudomonadati</taxon>
        <taxon>Pseudomonadota</taxon>
        <taxon>Gammaproteobacteria</taxon>
        <taxon>Enterobacterales</taxon>
        <taxon>Enterobacteriaceae</taxon>
        <taxon>Klebsiella/Raoultella group</taxon>
        <taxon>Klebsiella</taxon>
        <taxon>Klebsiella pneumoniae complex</taxon>
    </lineage>
</organism>
<gene>
    <name evidence="1" type="ORF">H8L09_17105</name>
</gene>
<comment type="caution">
    <text evidence="1">The sequence shown here is derived from an EMBL/GenBank/DDBJ whole genome shotgun (WGS) entry which is preliminary data.</text>
</comment>
<reference evidence="1" key="1">
    <citation type="submission" date="2020-08" db="EMBL/GenBank/DDBJ databases">
        <title>Genomic evolution and epidemiology of Klebsiella pneumoniae from a major hospital in Beijing, China, over a fifteen-year period: dissemination of known and novel high-risk clones.</title>
        <authorList>
            <person name="Palmieri M."/>
        </authorList>
    </citation>
    <scope>NUCLEOTIDE SEQUENCE</scope>
    <source>
        <strain evidence="1">K7050</strain>
    </source>
</reference>
<evidence type="ECO:0000313" key="2">
    <source>
        <dbReference type="Proteomes" id="UP000646540"/>
    </source>
</evidence>
<dbReference type="NCBIfam" id="NF033498">
    <property type="entry name" value="YlcG_phage_expr"/>
    <property type="match status" value="1"/>
</dbReference>
<protein>
    <submittedName>
        <fullName evidence="1">YlcG family protein</fullName>
    </submittedName>
</protein>